<keyword evidence="3 6" id="KW-0694">RNA-binding</keyword>
<reference evidence="8 9" key="1">
    <citation type="submission" date="2019-07" db="EMBL/GenBank/DDBJ databases">
        <title>Whole genome shotgun sequence of Novosphingobium sediminis NBRC 106119.</title>
        <authorList>
            <person name="Hosoyama A."/>
            <person name="Uohara A."/>
            <person name="Ohji S."/>
            <person name="Ichikawa N."/>
        </authorList>
    </citation>
    <scope>NUCLEOTIDE SEQUENCE [LARGE SCALE GENOMIC DNA]</scope>
    <source>
        <strain evidence="8 9">NBRC 106119</strain>
    </source>
</reference>
<keyword evidence="2 6" id="KW-0889">Transcription antitermination</keyword>
<dbReference type="HAMAP" id="MF_00073">
    <property type="entry name" value="NusB"/>
    <property type="match status" value="1"/>
</dbReference>
<name>A0A512AMG1_9SPHN</name>
<dbReference type="NCBIfam" id="TIGR01951">
    <property type="entry name" value="nusB"/>
    <property type="match status" value="1"/>
</dbReference>
<evidence type="ECO:0000259" key="7">
    <source>
        <dbReference type="Pfam" id="PF01029"/>
    </source>
</evidence>
<dbReference type="SUPFAM" id="SSF48013">
    <property type="entry name" value="NusB-like"/>
    <property type="match status" value="1"/>
</dbReference>
<dbReference type="Gene3D" id="1.10.940.10">
    <property type="entry name" value="NusB-like"/>
    <property type="match status" value="1"/>
</dbReference>
<dbReference type="Proteomes" id="UP000321464">
    <property type="component" value="Unassembled WGS sequence"/>
</dbReference>
<sequence length="150" mass="16822">MNRPARLTARSAARLAAVQALYQLEMEKPQLHLLLDEFHMHRLGAEIEDDQYHAADVAFFDDVVRGVAARQDEIDGALTARLVDGWSITRLDRTMLQILRAGAYELMARPDISVGTVIGEYLDVAHAFFDARETKFVNGLLDAVAKDVRK</sequence>
<comment type="similarity">
    <text evidence="1 6">Belongs to the NusB family.</text>
</comment>
<evidence type="ECO:0000256" key="6">
    <source>
        <dbReference type="HAMAP-Rule" id="MF_00073"/>
    </source>
</evidence>
<evidence type="ECO:0000313" key="8">
    <source>
        <dbReference type="EMBL" id="GEO00886.1"/>
    </source>
</evidence>
<dbReference type="InterPro" id="IPR006027">
    <property type="entry name" value="NusB_RsmB_TIM44"/>
</dbReference>
<keyword evidence="4 6" id="KW-0805">Transcription regulation</keyword>
<dbReference type="GO" id="GO:0031564">
    <property type="term" value="P:transcription antitermination"/>
    <property type="evidence" value="ECO:0007669"/>
    <property type="project" value="UniProtKB-KW"/>
</dbReference>
<dbReference type="InterPro" id="IPR035926">
    <property type="entry name" value="NusB-like_sf"/>
</dbReference>
<dbReference type="InterPro" id="IPR011605">
    <property type="entry name" value="NusB_fam"/>
</dbReference>
<evidence type="ECO:0000256" key="1">
    <source>
        <dbReference type="ARBA" id="ARBA00005952"/>
    </source>
</evidence>
<evidence type="ECO:0000256" key="5">
    <source>
        <dbReference type="ARBA" id="ARBA00023163"/>
    </source>
</evidence>
<proteinExistence type="inferred from homology"/>
<dbReference type="GO" id="GO:0006353">
    <property type="term" value="P:DNA-templated transcription termination"/>
    <property type="evidence" value="ECO:0007669"/>
    <property type="project" value="UniProtKB-UniRule"/>
</dbReference>
<keyword evidence="5 6" id="KW-0804">Transcription</keyword>
<comment type="caution">
    <text evidence="8">The sequence shown here is derived from an EMBL/GenBank/DDBJ whole genome shotgun (WGS) entry which is preliminary data.</text>
</comment>
<evidence type="ECO:0000256" key="3">
    <source>
        <dbReference type="ARBA" id="ARBA00022884"/>
    </source>
</evidence>
<dbReference type="Pfam" id="PF01029">
    <property type="entry name" value="NusB"/>
    <property type="match status" value="1"/>
</dbReference>
<dbReference type="AlphaFoldDB" id="A0A512AMG1"/>
<dbReference type="PANTHER" id="PTHR11078">
    <property type="entry name" value="N UTILIZATION SUBSTANCE PROTEIN B-RELATED"/>
    <property type="match status" value="1"/>
</dbReference>
<dbReference type="GO" id="GO:0005829">
    <property type="term" value="C:cytosol"/>
    <property type="evidence" value="ECO:0007669"/>
    <property type="project" value="TreeGrafter"/>
</dbReference>
<dbReference type="EMBL" id="BJYR01000018">
    <property type="protein sequence ID" value="GEO00886.1"/>
    <property type="molecule type" value="Genomic_DNA"/>
</dbReference>
<accession>A0A512AMG1</accession>
<keyword evidence="9" id="KW-1185">Reference proteome</keyword>
<dbReference type="OrthoDB" id="9797817at2"/>
<feature type="domain" description="NusB/RsmB/TIM44" evidence="7">
    <location>
        <begin position="12"/>
        <end position="146"/>
    </location>
</feature>
<gene>
    <name evidence="6 8" type="primary">nusB</name>
    <name evidence="8" type="ORF">NSE01_27180</name>
</gene>
<evidence type="ECO:0000313" key="9">
    <source>
        <dbReference type="Proteomes" id="UP000321464"/>
    </source>
</evidence>
<dbReference type="GO" id="GO:0003723">
    <property type="term" value="F:RNA binding"/>
    <property type="evidence" value="ECO:0007669"/>
    <property type="project" value="UniProtKB-UniRule"/>
</dbReference>
<evidence type="ECO:0000256" key="4">
    <source>
        <dbReference type="ARBA" id="ARBA00023015"/>
    </source>
</evidence>
<protein>
    <recommendedName>
        <fullName evidence="6">Transcription antitermination protein NusB</fullName>
    </recommendedName>
    <alternativeName>
        <fullName evidence="6">Antitermination factor NusB</fullName>
    </alternativeName>
</protein>
<organism evidence="8 9">
    <name type="scientific">Novosphingobium sediminis</name>
    <dbReference type="NCBI Taxonomy" id="707214"/>
    <lineage>
        <taxon>Bacteria</taxon>
        <taxon>Pseudomonadati</taxon>
        <taxon>Pseudomonadota</taxon>
        <taxon>Alphaproteobacteria</taxon>
        <taxon>Sphingomonadales</taxon>
        <taxon>Sphingomonadaceae</taxon>
        <taxon>Novosphingobium</taxon>
    </lineage>
</organism>
<dbReference type="RefSeq" id="WP_147160219.1">
    <property type="nucleotide sequence ID" value="NZ_BJYR01000018.1"/>
</dbReference>
<comment type="function">
    <text evidence="6">Involved in transcription antitermination. Required for transcription of ribosomal RNA (rRNA) genes. Binds specifically to the boxA antiterminator sequence of the ribosomal RNA (rrn) operons.</text>
</comment>
<evidence type="ECO:0000256" key="2">
    <source>
        <dbReference type="ARBA" id="ARBA00022814"/>
    </source>
</evidence>
<dbReference type="PANTHER" id="PTHR11078:SF3">
    <property type="entry name" value="ANTITERMINATION NUSB DOMAIN-CONTAINING PROTEIN"/>
    <property type="match status" value="1"/>
</dbReference>